<evidence type="ECO:0000256" key="1">
    <source>
        <dbReference type="SAM" id="MobiDB-lite"/>
    </source>
</evidence>
<dbReference type="Proteomes" id="UP000285405">
    <property type="component" value="Unassembled WGS sequence"/>
</dbReference>
<evidence type="ECO:0000313" key="2">
    <source>
        <dbReference type="EMBL" id="RKF79446.1"/>
    </source>
</evidence>
<sequence>MPSGTSESENTSKISSISHKAGEAIPVLRAEGGNLGPVIPKDVTDLKKQEGTKEERLAKVEKLNE</sequence>
<gene>
    <name evidence="2" type="ORF">GcC1_046026</name>
</gene>
<feature type="compositionally biased region" description="Basic and acidic residues" evidence="1">
    <location>
        <begin position="42"/>
        <end position="65"/>
    </location>
</feature>
<accession>A0A420IY11</accession>
<feature type="region of interest" description="Disordered" evidence="1">
    <location>
        <begin position="1"/>
        <end position="65"/>
    </location>
</feature>
<organism evidence="2 3">
    <name type="scientific">Golovinomyces cichoracearum</name>
    <dbReference type="NCBI Taxonomy" id="62708"/>
    <lineage>
        <taxon>Eukaryota</taxon>
        <taxon>Fungi</taxon>
        <taxon>Dikarya</taxon>
        <taxon>Ascomycota</taxon>
        <taxon>Pezizomycotina</taxon>
        <taxon>Leotiomycetes</taxon>
        <taxon>Erysiphales</taxon>
        <taxon>Erysiphaceae</taxon>
        <taxon>Golovinomyces</taxon>
    </lineage>
</organism>
<dbReference type="OrthoDB" id="2532734at2759"/>
<comment type="caution">
    <text evidence="2">The sequence shown here is derived from an EMBL/GenBank/DDBJ whole genome shotgun (WGS) entry which is preliminary data.</text>
</comment>
<proteinExistence type="predicted"/>
<reference evidence="2 3" key="1">
    <citation type="journal article" date="2018" name="BMC Genomics">
        <title>Comparative genome analyses reveal sequence features reflecting distinct modes of host-adaptation between dicot and monocot powdery mildew.</title>
        <authorList>
            <person name="Wu Y."/>
            <person name="Ma X."/>
            <person name="Pan Z."/>
            <person name="Kale S.D."/>
            <person name="Song Y."/>
            <person name="King H."/>
            <person name="Zhang Q."/>
            <person name="Presley C."/>
            <person name="Deng X."/>
            <person name="Wei C.I."/>
            <person name="Xiao S."/>
        </authorList>
    </citation>
    <scope>NUCLEOTIDE SEQUENCE [LARGE SCALE GENOMIC DNA]</scope>
    <source>
        <strain evidence="2">UCSC1</strain>
    </source>
</reference>
<protein>
    <submittedName>
        <fullName evidence="2">Uncharacterized protein</fullName>
    </submittedName>
</protein>
<evidence type="ECO:0000313" key="3">
    <source>
        <dbReference type="Proteomes" id="UP000285405"/>
    </source>
</evidence>
<dbReference type="AlphaFoldDB" id="A0A420IY11"/>
<name>A0A420IY11_9PEZI</name>
<dbReference type="EMBL" id="MCBR01004661">
    <property type="protein sequence ID" value="RKF79446.1"/>
    <property type="molecule type" value="Genomic_DNA"/>
</dbReference>
<feature type="compositionally biased region" description="Polar residues" evidence="1">
    <location>
        <begin position="1"/>
        <end position="18"/>
    </location>
</feature>